<dbReference type="Gene3D" id="3.30.70.1290">
    <property type="entry name" value="Transposase IS200-like"/>
    <property type="match status" value="1"/>
</dbReference>
<dbReference type="STRING" id="1801780.A2917_03535"/>
<name>A0A1F6XNB0_9BACT</name>
<dbReference type="InterPro" id="IPR002686">
    <property type="entry name" value="Transposase_17"/>
</dbReference>
<sequence length="224" mass="26836">MNRKVPFVEGEYYHVYNRGVDKRVIFQDVVDYKRLILLLKILNTTQNIIVRDLFKNKTYEEIISEKIADPIVAIGAYCLMPNHFHILITPLVEKGVEKYMQKIQTAYTMYFNNKNERSGALLQGTFKSQHLDTDEYLKYIYSYIHLNPAKLKDKDWKEKGPRDFQSLKEFVLSYKYSSIGEYLKDDFVIINNTPFPTYMEDYKSKEEYFKMMVDDWLRYQNTEV</sequence>
<accession>A0A1F6XNB0</accession>
<gene>
    <name evidence="2" type="ORF">A2917_03535</name>
</gene>
<dbReference type="GO" id="GO:0006313">
    <property type="term" value="P:DNA transposition"/>
    <property type="evidence" value="ECO:0007669"/>
    <property type="project" value="InterPro"/>
</dbReference>
<feature type="domain" description="Transposase IS200-like" evidence="1">
    <location>
        <begin position="8"/>
        <end position="147"/>
    </location>
</feature>
<dbReference type="EMBL" id="MFVE01000005">
    <property type="protein sequence ID" value="OGI95595.1"/>
    <property type="molecule type" value="Genomic_DNA"/>
</dbReference>
<dbReference type="InterPro" id="IPR036515">
    <property type="entry name" value="Transposase_17_sf"/>
</dbReference>
<dbReference type="GO" id="GO:0003677">
    <property type="term" value="F:DNA binding"/>
    <property type="evidence" value="ECO:0007669"/>
    <property type="project" value="InterPro"/>
</dbReference>
<reference evidence="2 3" key="1">
    <citation type="journal article" date="2016" name="Nat. Commun.">
        <title>Thousands of microbial genomes shed light on interconnected biogeochemical processes in an aquifer system.</title>
        <authorList>
            <person name="Anantharaman K."/>
            <person name="Brown C.T."/>
            <person name="Hug L.A."/>
            <person name="Sharon I."/>
            <person name="Castelle C.J."/>
            <person name="Probst A.J."/>
            <person name="Thomas B.C."/>
            <person name="Singh A."/>
            <person name="Wilkins M.J."/>
            <person name="Karaoz U."/>
            <person name="Brodie E.L."/>
            <person name="Williams K.H."/>
            <person name="Hubbard S.S."/>
            <person name="Banfield J.F."/>
        </authorList>
    </citation>
    <scope>NUCLEOTIDE SEQUENCE [LARGE SCALE GENOMIC DNA]</scope>
</reference>
<protein>
    <recommendedName>
        <fullName evidence="1">Transposase IS200-like domain-containing protein</fullName>
    </recommendedName>
</protein>
<dbReference type="SUPFAM" id="SSF143422">
    <property type="entry name" value="Transposase IS200-like"/>
    <property type="match status" value="1"/>
</dbReference>
<organism evidence="2 3">
    <name type="scientific">Candidatus Nomurabacteria bacterium RIFCSPLOWO2_01_FULL_42_17</name>
    <dbReference type="NCBI Taxonomy" id="1801780"/>
    <lineage>
        <taxon>Bacteria</taxon>
        <taxon>Candidatus Nomuraibacteriota</taxon>
    </lineage>
</organism>
<evidence type="ECO:0000313" key="3">
    <source>
        <dbReference type="Proteomes" id="UP000178104"/>
    </source>
</evidence>
<dbReference type="SMART" id="SM01321">
    <property type="entry name" value="Y1_Tnp"/>
    <property type="match status" value="1"/>
</dbReference>
<dbReference type="PANTHER" id="PTHR34322">
    <property type="entry name" value="TRANSPOSASE, Y1_TNP DOMAIN-CONTAINING"/>
    <property type="match status" value="1"/>
</dbReference>
<dbReference type="PANTHER" id="PTHR34322:SF2">
    <property type="entry name" value="TRANSPOSASE IS200-LIKE DOMAIN-CONTAINING PROTEIN"/>
    <property type="match status" value="1"/>
</dbReference>
<proteinExistence type="predicted"/>
<dbReference type="AlphaFoldDB" id="A0A1F6XNB0"/>
<comment type="caution">
    <text evidence="2">The sequence shown here is derived from an EMBL/GenBank/DDBJ whole genome shotgun (WGS) entry which is preliminary data.</text>
</comment>
<dbReference type="GO" id="GO:0004803">
    <property type="term" value="F:transposase activity"/>
    <property type="evidence" value="ECO:0007669"/>
    <property type="project" value="InterPro"/>
</dbReference>
<evidence type="ECO:0000259" key="1">
    <source>
        <dbReference type="SMART" id="SM01321"/>
    </source>
</evidence>
<evidence type="ECO:0000313" key="2">
    <source>
        <dbReference type="EMBL" id="OGI95595.1"/>
    </source>
</evidence>
<dbReference type="Proteomes" id="UP000178104">
    <property type="component" value="Unassembled WGS sequence"/>
</dbReference>
<dbReference type="Pfam" id="PF01797">
    <property type="entry name" value="Y1_Tnp"/>
    <property type="match status" value="1"/>
</dbReference>